<sequence>MRLIQLACIATNPGVLGVTPC</sequence>
<dbReference type="KEGG" id="mema:MMAB1_2328"/>
<dbReference type="AlphaFoldDB" id="A0A0X3BNH0"/>
<protein>
    <submittedName>
        <fullName evidence="1">Uncharacterized protein</fullName>
    </submittedName>
</protein>
<organism evidence="1 2">
    <name type="scientific">Methanoculleus bourgensis</name>
    <dbReference type="NCBI Taxonomy" id="83986"/>
    <lineage>
        <taxon>Archaea</taxon>
        <taxon>Methanobacteriati</taxon>
        <taxon>Methanobacteriota</taxon>
        <taxon>Stenosarchaea group</taxon>
        <taxon>Methanomicrobia</taxon>
        <taxon>Methanomicrobiales</taxon>
        <taxon>Methanomicrobiaceae</taxon>
        <taxon>Methanoculleus</taxon>
    </lineage>
</organism>
<accession>A0A0X3BNH0</accession>
<name>A0A0X3BNH0_9EURY</name>
<gene>
    <name evidence="1" type="ORF">MMAB1_2328</name>
</gene>
<reference evidence="1 2" key="1">
    <citation type="submission" date="2016-01" db="EMBL/GenBank/DDBJ databases">
        <authorList>
            <person name="Manzoor S."/>
        </authorList>
    </citation>
    <scope>NUCLEOTIDE SEQUENCE [LARGE SCALE GENOMIC DNA]</scope>
    <source>
        <strain evidence="1">Methanoculleus sp MAB1</strain>
    </source>
</reference>
<proteinExistence type="predicted"/>
<evidence type="ECO:0000313" key="1">
    <source>
        <dbReference type="EMBL" id="CVK33541.1"/>
    </source>
</evidence>
<dbReference type="Proteomes" id="UP000069850">
    <property type="component" value="Chromosome 1"/>
</dbReference>
<evidence type="ECO:0000313" key="2">
    <source>
        <dbReference type="Proteomes" id="UP000069850"/>
    </source>
</evidence>
<dbReference type="EMBL" id="LT158599">
    <property type="protein sequence ID" value="CVK33541.1"/>
    <property type="molecule type" value="Genomic_DNA"/>
</dbReference>